<dbReference type="HOGENOM" id="CLU_000288_50_0_1"/>
<dbReference type="InterPro" id="IPR008271">
    <property type="entry name" value="Ser/Thr_kinase_AS"/>
</dbReference>
<dbReference type="Gene3D" id="3.30.200.20">
    <property type="entry name" value="Phosphorylase Kinase, domain 1"/>
    <property type="match status" value="1"/>
</dbReference>
<dbReference type="PROSITE" id="PS00108">
    <property type="entry name" value="PROTEIN_KINASE_ST"/>
    <property type="match status" value="1"/>
</dbReference>
<organism evidence="5 6">
    <name type="scientific">Ceriporiopsis subvermispora (strain B)</name>
    <name type="common">White-rot fungus</name>
    <name type="synonym">Gelatoporia subvermispora</name>
    <dbReference type="NCBI Taxonomy" id="914234"/>
    <lineage>
        <taxon>Eukaryota</taxon>
        <taxon>Fungi</taxon>
        <taxon>Dikarya</taxon>
        <taxon>Basidiomycota</taxon>
        <taxon>Agaricomycotina</taxon>
        <taxon>Agaricomycetes</taxon>
        <taxon>Polyporales</taxon>
        <taxon>Gelatoporiaceae</taxon>
        <taxon>Gelatoporia</taxon>
    </lineage>
</organism>
<proteinExistence type="inferred from homology"/>
<dbReference type="Gene3D" id="1.10.510.10">
    <property type="entry name" value="Transferase(Phosphotransferase) domain 1"/>
    <property type="match status" value="1"/>
</dbReference>
<dbReference type="Proteomes" id="UP000016930">
    <property type="component" value="Unassembled WGS sequence"/>
</dbReference>
<evidence type="ECO:0000256" key="3">
    <source>
        <dbReference type="ARBA" id="ARBA00022840"/>
    </source>
</evidence>
<dbReference type="InterPro" id="IPR000719">
    <property type="entry name" value="Prot_kinase_dom"/>
</dbReference>
<sequence length="381" mass="42538">MPWIAIKTASTLPELSRKPHDIMKELKILLRLSHRNIIEVLGHMYERATQSIHFWMPFVSHSLFDLLSCPTFSPHPMPNAPAGEYEILRQSSFIVLAKALIYQILSAIAYLHDEGIAHRDVKPRNLLLTADGLVKLIDFGIAWSSDINEQLWPEPQDDMCFDVATGSYRAPELLFGPTTYDPFATDLWSTGATITEFFRPLRLQTHYDNFDFEDEPEDETSVPPFIIPQHVSLADPDTKWSRDSLFSAERGEIGLAWSIFKIRGTPTDDTWPSFKDLPMADKITFQVTTAIDLRGVLPNAPSATAGLPNSPDSSALELIEHLLALPPEGRILAPQALYHRFLVAGTPLLLPSGYNSSVPSIATSVWEGKSLGNLVRAQLNP</sequence>
<dbReference type="PROSITE" id="PS50011">
    <property type="entry name" value="PROTEIN_KINASE_DOM"/>
    <property type="match status" value="1"/>
</dbReference>
<comment type="similarity">
    <text evidence="1">Belongs to the protein kinase superfamily. CMGC Ser/Thr protein kinase family. CDC2/CDKX subfamily.</text>
</comment>
<evidence type="ECO:0000256" key="1">
    <source>
        <dbReference type="ARBA" id="ARBA00006485"/>
    </source>
</evidence>
<dbReference type="EMBL" id="KB445791">
    <property type="protein sequence ID" value="EMD42266.1"/>
    <property type="molecule type" value="Genomic_DNA"/>
</dbReference>
<reference evidence="5 6" key="1">
    <citation type="journal article" date="2012" name="Proc. Natl. Acad. Sci. U.S.A.">
        <title>Comparative genomics of Ceriporiopsis subvermispora and Phanerochaete chrysosporium provide insight into selective ligninolysis.</title>
        <authorList>
            <person name="Fernandez-Fueyo E."/>
            <person name="Ruiz-Duenas F.J."/>
            <person name="Ferreira P."/>
            <person name="Floudas D."/>
            <person name="Hibbett D.S."/>
            <person name="Canessa P."/>
            <person name="Larrondo L.F."/>
            <person name="James T.Y."/>
            <person name="Seelenfreund D."/>
            <person name="Lobos S."/>
            <person name="Polanco R."/>
            <person name="Tello M."/>
            <person name="Honda Y."/>
            <person name="Watanabe T."/>
            <person name="Watanabe T."/>
            <person name="Ryu J.S."/>
            <person name="Kubicek C.P."/>
            <person name="Schmoll M."/>
            <person name="Gaskell J."/>
            <person name="Hammel K.E."/>
            <person name="St John F.J."/>
            <person name="Vanden Wymelenberg A."/>
            <person name="Sabat G."/>
            <person name="Splinter BonDurant S."/>
            <person name="Syed K."/>
            <person name="Yadav J.S."/>
            <person name="Doddapaneni H."/>
            <person name="Subramanian V."/>
            <person name="Lavin J.L."/>
            <person name="Oguiza J.A."/>
            <person name="Perez G."/>
            <person name="Pisabarro A.G."/>
            <person name="Ramirez L."/>
            <person name="Santoyo F."/>
            <person name="Master E."/>
            <person name="Coutinho P.M."/>
            <person name="Henrissat B."/>
            <person name="Lombard V."/>
            <person name="Magnuson J.K."/>
            <person name="Kuees U."/>
            <person name="Hori C."/>
            <person name="Igarashi K."/>
            <person name="Samejima M."/>
            <person name="Held B.W."/>
            <person name="Barry K.W."/>
            <person name="LaButti K.M."/>
            <person name="Lapidus A."/>
            <person name="Lindquist E.A."/>
            <person name="Lucas S.M."/>
            <person name="Riley R."/>
            <person name="Salamov A.A."/>
            <person name="Hoffmeister D."/>
            <person name="Schwenk D."/>
            <person name="Hadar Y."/>
            <person name="Yarden O."/>
            <person name="de Vries R.P."/>
            <person name="Wiebenga A."/>
            <person name="Stenlid J."/>
            <person name="Eastwood D."/>
            <person name="Grigoriev I.V."/>
            <person name="Berka R.M."/>
            <person name="Blanchette R.A."/>
            <person name="Kersten P."/>
            <person name="Martinez A.T."/>
            <person name="Vicuna R."/>
            <person name="Cullen D."/>
        </authorList>
    </citation>
    <scope>NUCLEOTIDE SEQUENCE [LARGE SCALE GENOMIC DNA]</scope>
    <source>
        <strain evidence="5 6">B</strain>
    </source>
</reference>
<evidence type="ECO:0000313" key="6">
    <source>
        <dbReference type="Proteomes" id="UP000016930"/>
    </source>
</evidence>
<evidence type="ECO:0000256" key="2">
    <source>
        <dbReference type="ARBA" id="ARBA00022741"/>
    </source>
</evidence>
<dbReference type="OrthoDB" id="413582at2759"/>
<dbReference type="STRING" id="914234.M2RTI9"/>
<dbReference type="AlphaFoldDB" id="M2RTI9"/>
<dbReference type="SMART" id="SM00220">
    <property type="entry name" value="S_TKc"/>
    <property type="match status" value="1"/>
</dbReference>
<protein>
    <recommendedName>
        <fullName evidence="4">Protein kinase domain-containing protein</fullName>
    </recommendedName>
</protein>
<evidence type="ECO:0000259" key="4">
    <source>
        <dbReference type="PROSITE" id="PS50011"/>
    </source>
</evidence>
<dbReference type="GO" id="GO:0004674">
    <property type="term" value="F:protein serine/threonine kinase activity"/>
    <property type="evidence" value="ECO:0007669"/>
    <property type="project" value="TreeGrafter"/>
</dbReference>
<dbReference type="GO" id="GO:0005634">
    <property type="term" value="C:nucleus"/>
    <property type="evidence" value="ECO:0007669"/>
    <property type="project" value="TreeGrafter"/>
</dbReference>
<dbReference type="Pfam" id="PF00069">
    <property type="entry name" value="Pkinase"/>
    <property type="match status" value="1"/>
</dbReference>
<evidence type="ECO:0000313" key="5">
    <source>
        <dbReference type="EMBL" id="EMD42266.1"/>
    </source>
</evidence>
<dbReference type="PANTHER" id="PTHR24056">
    <property type="entry name" value="CELL DIVISION PROTEIN KINASE"/>
    <property type="match status" value="1"/>
</dbReference>
<gene>
    <name evidence="5" type="ORF">CERSUDRAFT_62207</name>
</gene>
<feature type="domain" description="Protein kinase" evidence="4">
    <location>
        <begin position="1"/>
        <end position="342"/>
    </location>
</feature>
<dbReference type="InterPro" id="IPR050108">
    <property type="entry name" value="CDK"/>
</dbReference>
<keyword evidence="2" id="KW-0547">Nucleotide-binding</keyword>
<keyword evidence="6" id="KW-1185">Reference proteome</keyword>
<dbReference type="InterPro" id="IPR011009">
    <property type="entry name" value="Kinase-like_dom_sf"/>
</dbReference>
<keyword evidence="3" id="KW-0067">ATP-binding</keyword>
<dbReference type="GO" id="GO:0005524">
    <property type="term" value="F:ATP binding"/>
    <property type="evidence" value="ECO:0007669"/>
    <property type="project" value="UniProtKB-KW"/>
</dbReference>
<dbReference type="SUPFAM" id="SSF56112">
    <property type="entry name" value="Protein kinase-like (PK-like)"/>
    <property type="match status" value="1"/>
</dbReference>
<accession>M2RTI9</accession>
<name>M2RTI9_CERS8</name>